<evidence type="ECO:0000256" key="1">
    <source>
        <dbReference type="SAM" id="Phobius"/>
    </source>
</evidence>
<sequence>MSNQNTPGGMLKEGLADALGFVIGALAGWQLGVLLGFDFVGTPGYGVPQIIGLVLIVVGCGLGRLVARRLLSVDK</sequence>
<dbReference type="EMBL" id="SNXS01000005">
    <property type="protein sequence ID" value="TDP63268.1"/>
    <property type="molecule type" value="Genomic_DNA"/>
</dbReference>
<dbReference type="AlphaFoldDB" id="A0A4V3CT20"/>
<proteinExistence type="predicted"/>
<feature type="transmembrane region" description="Helical" evidence="1">
    <location>
        <begin position="18"/>
        <end position="37"/>
    </location>
</feature>
<dbReference type="Proteomes" id="UP000295361">
    <property type="component" value="Unassembled WGS sequence"/>
</dbReference>
<dbReference type="RefSeq" id="WP_166652082.1">
    <property type="nucleotide sequence ID" value="NZ_SNXS01000005.1"/>
</dbReference>
<dbReference type="InParanoid" id="A0A4V3CT20"/>
<organism evidence="2 3">
    <name type="scientific">Roseateles toxinivorans</name>
    <dbReference type="NCBI Taxonomy" id="270368"/>
    <lineage>
        <taxon>Bacteria</taxon>
        <taxon>Pseudomonadati</taxon>
        <taxon>Pseudomonadota</taxon>
        <taxon>Betaproteobacteria</taxon>
        <taxon>Burkholderiales</taxon>
        <taxon>Sphaerotilaceae</taxon>
        <taxon>Roseateles</taxon>
    </lineage>
</organism>
<keyword evidence="3" id="KW-1185">Reference proteome</keyword>
<name>A0A4V3CT20_9BURK</name>
<protein>
    <submittedName>
        <fullName evidence="2">Uncharacterized protein</fullName>
    </submittedName>
</protein>
<reference evidence="2 3" key="1">
    <citation type="submission" date="2019-03" db="EMBL/GenBank/DDBJ databases">
        <title>Genomic Encyclopedia of Type Strains, Phase IV (KMG-IV): sequencing the most valuable type-strain genomes for metagenomic binning, comparative biology and taxonomic classification.</title>
        <authorList>
            <person name="Goeker M."/>
        </authorList>
    </citation>
    <scope>NUCLEOTIDE SEQUENCE [LARGE SCALE GENOMIC DNA]</scope>
    <source>
        <strain evidence="2 3">DSM 16998</strain>
    </source>
</reference>
<comment type="caution">
    <text evidence="2">The sequence shown here is derived from an EMBL/GenBank/DDBJ whole genome shotgun (WGS) entry which is preliminary data.</text>
</comment>
<keyword evidence="1" id="KW-0812">Transmembrane</keyword>
<keyword evidence="1" id="KW-0472">Membrane</keyword>
<accession>A0A4V3CT20</accession>
<evidence type="ECO:0000313" key="2">
    <source>
        <dbReference type="EMBL" id="TDP63268.1"/>
    </source>
</evidence>
<gene>
    <name evidence="2" type="ORF">DES47_105272</name>
</gene>
<feature type="transmembrane region" description="Helical" evidence="1">
    <location>
        <begin position="49"/>
        <end position="67"/>
    </location>
</feature>
<keyword evidence="1" id="KW-1133">Transmembrane helix</keyword>
<evidence type="ECO:0000313" key="3">
    <source>
        <dbReference type="Proteomes" id="UP000295361"/>
    </source>
</evidence>